<accession>A0A165ZNJ2</accession>
<proteinExistence type="predicted"/>
<dbReference type="RefSeq" id="WP_245637299.1">
    <property type="nucleotide sequence ID" value="NZ_LWMV01000200.1"/>
</dbReference>
<dbReference type="CDD" id="cd01335">
    <property type="entry name" value="Radical_SAM"/>
    <property type="match status" value="1"/>
</dbReference>
<evidence type="ECO:0000256" key="3">
    <source>
        <dbReference type="ARBA" id="ARBA00023014"/>
    </source>
</evidence>
<feature type="domain" description="Elp3/MiaA/NifB-like radical SAM core" evidence="5">
    <location>
        <begin position="39"/>
        <end position="300"/>
    </location>
</feature>
<dbReference type="InterPro" id="IPR040086">
    <property type="entry name" value="MJ0683-like"/>
</dbReference>
<evidence type="ECO:0000313" key="7">
    <source>
        <dbReference type="Proteomes" id="UP000077245"/>
    </source>
</evidence>
<dbReference type="STRING" id="49547.MBCUR_16140"/>
<evidence type="ECO:0000259" key="5">
    <source>
        <dbReference type="SMART" id="SM00729"/>
    </source>
</evidence>
<protein>
    <submittedName>
        <fullName evidence="6">Radical SAM superfamily protein</fullName>
    </submittedName>
</protein>
<dbReference type="PANTHER" id="PTHR43432">
    <property type="entry name" value="SLR0285 PROTEIN"/>
    <property type="match status" value="1"/>
</dbReference>
<dbReference type="InterPro" id="IPR058240">
    <property type="entry name" value="rSAM_sf"/>
</dbReference>
<dbReference type="GO" id="GO:0051536">
    <property type="term" value="F:iron-sulfur cluster binding"/>
    <property type="evidence" value="ECO:0007669"/>
    <property type="project" value="UniProtKB-KW"/>
</dbReference>
<gene>
    <name evidence="6" type="ORF">MBCUR_16140</name>
</gene>
<name>A0A165ZNJ2_9EURY</name>
<dbReference type="Proteomes" id="UP000077245">
    <property type="component" value="Unassembled WGS sequence"/>
</dbReference>
<evidence type="ECO:0000256" key="1">
    <source>
        <dbReference type="ARBA" id="ARBA00022723"/>
    </source>
</evidence>
<dbReference type="EMBL" id="LWMV01000200">
    <property type="protein sequence ID" value="KZX10949.1"/>
    <property type="molecule type" value="Genomic_DNA"/>
</dbReference>
<dbReference type="InterPro" id="IPR006638">
    <property type="entry name" value="Elp3/MiaA/NifB-like_rSAM"/>
</dbReference>
<dbReference type="InterPro" id="IPR007197">
    <property type="entry name" value="rSAM"/>
</dbReference>
<dbReference type="SFLD" id="SFLDS00029">
    <property type="entry name" value="Radical_SAM"/>
    <property type="match status" value="1"/>
</dbReference>
<keyword evidence="3" id="KW-0411">Iron-sulfur</keyword>
<comment type="caution">
    <text evidence="6">The sequence shown here is derived from an EMBL/GenBank/DDBJ whole genome shotgun (WGS) entry which is preliminary data.</text>
</comment>
<dbReference type="SUPFAM" id="SSF102114">
    <property type="entry name" value="Radical SAM enzymes"/>
    <property type="match status" value="1"/>
</dbReference>
<dbReference type="PATRIC" id="fig|49547.3.peg.1722"/>
<evidence type="ECO:0000256" key="2">
    <source>
        <dbReference type="ARBA" id="ARBA00023004"/>
    </source>
</evidence>
<evidence type="ECO:0000313" key="6">
    <source>
        <dbReference type="EMBL" id="KZX10949.1"/>
    </source>
</evidence>
<keyword evidence="2" id="KW-0408">Iron</keyword>
<dbReference type="GO" id="GO:0003824">
    <property type="term" value="F:catalytic activity"/>
    <property type="evidence" value="ECO:0007669"/>
    <property type="project" value="InterPro"/>
</dbReference>
<dbReference type="GO" id="GO:0046872">
    <property type="term" value="F:metal ion binding"/>
    <property type="evidence" value="ECO:0007669"/>
    <property type="project" value="UniProtKB-KW"/>
</dbReference>
<feature type="region of interest" description="Disordered" evidence="4">
    <location>
        <begin position="156"/>
        <end position="180"/>
    </location>
</feature>
<evidence type="ECO:0000256" key="4">
    <source>
        <dbReference type="SAM" id="MobiDB-lite"/>
    </source>
</evidence>
<organism evidence="6 7">
    <name type="scientific">Methanobrevibacter curvatus</name>
    <dbReference type="NCBI Taxonomy" id="49547"/>
    <lineage>
        <taxon>Archaea</taxon>
        <taxon>Methanobacteriati</taxon>
        <taxon>Methanobacteriota</taxon>
        <taxon>Methanomada group</taxon>
        <taxon>Methanobacteria</taxon>
        <taxon>Methanobacteriales</taxon>
        <taxon>Methanobacteriaceae</taxon>
        <taxon>Methanobrevibacter</taxon>
    </lineage>
</organism>
<dbReference type="PANTHER" id="PTHR43432:SF5">
    <property type="entry name" value="ELP3_MIAA_NIFB-LIKE RADICAL SAM CORE DOMAIN-CONTAINING PROTEIN"/>
    <property type="match status" value="1"/>
</dbReference>
<reference evidence="6 7" key="1">
    <citation type="submission" date="2016-04" db="EMBL/GenBank/DDBJ databases">
        <title>Genome sequence of Methanobrevibacter curvatus DSM 11111.</title>
        <authorList>
            <person name="Poehlein A."/>
            <person name="Seedorf H."/>
            <person name="Daniel R."/>
        </authorList>
    </citation>
    <scope>NUCLEOTIDE SEQUENCE [LARGE SCALE GENOMIC DNA]</scope>
    <source>
        <strain evidence="6 7">DSM 11111</strain>
    </source>
</reference>
<dbReference type="Gene3D" id="3.80.30.30">
    <property type="match status" value="2"/>
</dbReference>
<keyword evidence="1" id="KW-0479">Metal-binding</keyword>
<dbReference type="SFLD" id="SFLDG01084">
    <property type="entry name" value="Uncharacterised_Radical_SAM_Su"/>
    <property type="match status" value="1"/>
</dbReference>
<sequence>MFFNQNLKIDEIAKKYSFKYKAVKSILNKSKGKRSFFLEDYTINPYMGCSFDCSYCYINGSKYASNTKEFFVKENALEKLKTQLKNKAIKRERAIIMVGSATDPYMPIESELFLTRDILKLINRYRYCSHILTKSNLILRDLDILKKIKNGSIIPEDLKRKKDPKNGKTKENKESKESKENENLKMIVSFSFSTTEDKIASIFEENAPRPSERLKAIKKLKKEGFHVGASLMPLLPYITDTEEAIHKTFKDLKKAGAIYALPAGLSLFGSEDSGSRGSYFTKLREHFPESLEETSKLFKNKNYANQNYYNNQLKKLEEIAKGYEVKTSIV</sequence>
<dbReference type="SMART" id="SM00729">
    <property type="entry name" value="Elp3"/>
    <property type="match status" value="1"/>
</dbReference>
<keyword evidence="7" id="KW-1185">Reference proteome</keyword>
<dbReference type="AlphaFoldDB" id="A0A165ZNJ2"/>